<evidence type="ECO:0000256" key="3">
    <source>
        <dbReference type="ARBA" id="ARBA00029447"/>
    </source>
</evidence>
<comment type="similarity">
    <text evidence="3">Belongs to the methyl-accepting chemotaxis (MCP) protein family.</text>
</comment>
<reference evidence="8 9" key="1">
    <citation type="submission" date="2019-12" db="EMBL/GenBank/DDBJ databases">
        <title>Neisseriaceae gen. nov. sp. Genome sequencing and assembly.</title>
        <authorList>
            <person name="Liu Z."/>
            <person name="Li A."/>
        </authorList>
    </citation>
    <scope>NUCLEOTIDE SEQUENCE [LARGE SCALE GENOMIC DNA]</scope>
    <source>
        <strain evidence="8 9">B2N2-7</strain>
    </source>
</reference>
<dbReference type="Pfam" id="PF00672">
    <property type="entry name" value="HAMP"/>
    <property type="match status" value="1"/>
</dbReference>
<protein>
    <submittedName>
        <fullName evidence="8">HAMP domain-containing protein</fullName>
    </submittedName>
</protein>
<feature type="transmembrane region" description="Helical" evidence="5">
    <location>
        <begin position="12"/>
        <end position="33"/>
    </location>
</feature>
<dbReference type="PRINTS" id="PR00260">
    <property type="entry name" value="CHEMTRNSDUCR"/>
</dbReference>
<sequence length="691" mass="74649">MVKQRQWQRLSTRITLVAGLAIFTGFAVMIGLISTSSYRSALEQGHEAAREQSADFAKDVSSKLERGMTVTGQVANTVAGIRSVGIPDRKQTTAVLIETLRRNPDAIGIWMLWEPNAFDGNDAAFRLDWPRHDPTGRYMPYVVRSAGQIKIDQMVPVEDSQKFEQFRDNAAAYQPFYEKSPGGDFYLQPKARKKDTLTEPFFYAVDGKQVLESSMVTTVVDDAGRFLGVVGMDLALSDLQKEFGAVRIHDSGYLTVLSEGGLYVVSQDEQQLGKPVANGSALAAHLATLKQGKPFSYEEGAFTHFYQPISIGKTGQYWSVGVSIPTAAITASAVSQRNLAMLIGGVSLLVILALLALLVRRQTAALNVLADSMEQLASGKGDLTARIEVSNRDEIGRTADAFNRFIASLRDMFVEVREQSLAVSAGTRHISEAVERVEQASTSQSDTASATAASVEQVTVSVQQIAQISSDAEQLAEETGQLSRSSVDAVSRVSAEVSHVNQTMQALSERMEELGRRSQEVNTIVRVIQDIADQTNLLALNAAIEAARAGESGRGFAVVADEVRNLAGRTANATVEISRIVSAIGKETRDAVADVELTRNRVSNSVAIAGEANQAILDISARNGQLLGRVEEIAASTREQSSASNEIARNIEQISSMAQSNNEVVIEVGGALDELREMAGRLETIVGSFRV</sequence>
<dbReference type="SMART" id="SM00283">
    <property type="entry name" value="MA"/>
    <property type="match status" value="1"/>
</dbReference>
<dbReference type="CDD" id="cd12913">
    <property type="entry name" value="PDC1_MCP_like"/>
    <property type="match status" value="1"/>
</dbReference>
<proteinExistence type="inferred from homology"/>
<feature type="domain" description="Methyl-accepting transducer" evidence="6">
    <location>
        <begin position="419"/>
        <end position="655"/>
    </location>
</feature>
<name>A0A845BLE2_9NEIS</name>
<dbReference type="SUPFAM" id="SSF58104">
    <property type="entry name" value="Methyl-accepting chemotaxis protein (MCP) signaling domain"/>
    <property type="match status" value="1"/>
</dbReference>
<feature type="transmembrane region" description="Helical" evidence="5">
    <location>
        <begin position="339"/>
        <end position="359"/>
    </location>
</feature>
<dbReference type="PROSITE" id="PS50885">
    <property type="entry name" value="HAMP"/>
    <property type="match status" value="1"/>
</dbReference>
<comment type="caution">
    <text evidence="8">The sequence shown here is derived from an EMBL/GenBank/DDBJ whole genome shotgun (WGS) entry which is preliminary data.</text>
</comment>
<dbReference type="RefSeq" id="WP_160794873.1">
    <property type="nucleotide sequence ID" value="NZ_WSSB01000002.1"/>
</dbReference>
<keyword evidence="9" id="KW-1185">Reference proteome</keyword>
<dbReference type="Gene3D" id="1.10.287.950">
    <property type="entry name" value="Methyl-accepting chemotaxis protein"/>
    <property type="match status" value="1"/>
</dbReference>
<evidence type="ECO:0000256" key="2">
    <source>
        <dbReference type="ARBA" id="ARBA00023224"/>
    </source>
</evidence>
<dbReference type="EMBL" id="WSSB01000002">
    <property type="protein sequence ID" value="MXR36048.1"/>
    <property type="molecule type" value="Genomic_DNA"/>
</dbReference>
<evidence type="ECO:0000313" key="9">
    <source>
        <dbReference type="Proteomes" id="UP000467214"/>
    </source>
</evidence>
<dbReference type="CDD" id="cd06225">
    <property type="entry name" value="HAMP"/>
    <property type="match status" value="1"/>
</dbReference>
<dbReference type="FunFam" id="1.10.287.950:FF:000001">
    <property type="entry name" value="Methyl-accepting chemotaxis sensory transducer"/>
    <property type="match status" value="1"/>
</dbReference>
<comment type="subcellular location">
    <subcellularLocation>
        <location evidence="1">Membrane</location>
    </subcellularLocation>
</comment>
<dbReference type="GO" id="GO:0007165">
    <property type="term" value="P:signal transduction"/>
    <property type="evidence" value="ECO:0007669"/>
    <property type="project" value="UniProtKB-KW"/>
</dbReference>
<keyword evidence="5" id="KW-0472">Membrane</keyword>
<accession>A0A845BLE2</accession>
<dbReference type="GO" id="GO:0004888">
    <property type="term" value="F:transmembrane signaling receptor activity"/>
    <property type="evidence" value="ECO:0007669"/>
    <property type="project" value="InterPro"/>
</dbReference>
<evidence type="ECO:0000256" key="5">
    <source>
        <dbReference type="SAM" id="Phobius"/>
    </source>
</evidence>
<dbReference type="SMART" id="SM00304">
    <property type="entry name" value="HAMP"/>
    <property type="match status" value="1"/>
</dbReference>
<evidence type="ECO:0000259" key="7">
    <source>
        <dbReference type="PROSITE" id="PS50885"/>
    </source>
</evidence>
<dbReference type="Proteomes" id="UP000467214">
    <property type="component" value="Unassembled WGS sequence"/>
</dbReference>
<keyword evidence="5" id="KW-0812">Transmembrane</keyword>
<dbReference type="AlphaFoldDB" id="A0A845BLE2"/>
<dbReference type="PANTHER" id="PTHR32089:SF112">
    <property type="entry name" value="LYSOZYME-LIKE PROTEIN-RELATED"/>
    <property type="match status" value="1"/>
</dbReference>
<evidence type="ECO:0000256" key="4">
    <source>
        <dbReference type="PROSITE-ProRule" id="PRU00284"/>
    </source>
</evidence>
<dbReference type="Gene3D" id="3.30.450.20">
    <property type="entry name" value="PAS domain"/>
    <property type="match status" value="2"/>
</dbReference>
<dbReference type="GO" id="GO:0006935">
    <property type="term" value="P:chemotaxis"/>
    <property type="evidence" value="ECO:0007669"/>
    <property type="project" value="InterPro"/>
</dbReference>
<evidence type="ECO:0000256" key="1">
    <source>
        <dbReference type="ARBA" id="ARBA00004370"/>
    </source>
</evidence>
<gene>
    <name evidence="8" type="ORF">GQF02_03540</name>
</gene>
<feature type="domain" description="HAMP" evidence="7">
    <location>
        <begin position="360"/>
        <end position="414"/>
    </location>
</feature>
<dbReference type="CDD" id="cd11386">
    <property type="entry name" value="MCP_signal"/>
    <property type="match status" value="1"/>
</dbReference>
<dbReference type="Pfam" id="PF22673">
    <property type="entry name" value="MCP-like_PDC_1"/>
    <property type="match status" value="1"/>
</dbReference>
<evidence type="ECO:0000313" key="8">
    <source>
        <dbReference type="EMBL" id="MXR36048.1"/>
    </source>
</evidence>
<organism evidence="8 9">
    <name type="scientific">Craterilacuibacter sinensis</name>
    <dbReference type="NCBI Taxonomy" id="2686017"/>
    <lineage>
        <taxon>Bacteria</taxon>
        <taxon>Pseudomonadati</taxon>
        <taxon>Pseudomonadota</taxon>
        <taxon>Betaproteobacteria</taxon>
        <taxon>Neisseriales</taxon>
        <taxon>Neisseriaceae</taxon>
        <taxon>Craterilacuibacter</taxon>
    </lineage>
</organism>
<dbReference type="GO" id="GO:0016020">
    <property type="term" value="C:membrane"/>
    <property type="evidence" value="ECO:0007669"/>
    <property type="project" value="UniProtKB-SubCell"/>
</dbReference>
<dbReference type="PROSITE" id="PS50111">
    <property type="entry name" value="CHEMOTAXIS_TRANSDUC_2"/>
    <property type="match status" value="1"/>
</dbReference>
<dbReference type="InterPro" id="IPR004089">
    <property type="entry name" value="MCPsignal_dom"/>
</dbReference>
<keyword evidence="2 4" id="KW-0807">Transducer</keyword>
<dbReference type="PANTHER" id="PTHR32089">
    <property type="entry name" value="METHYL-ACCEPTING CHEMOTAXIS PROTEIN MCPB"/>
    <property type="match status" value="1"/>
</dbReference>
<evidence type="ECO:0000259" key="6">
    <source>
        <dbReference type="PROSITE" id="PS50111"/>
    </source>
</evidence>
<dbReference type="Pfam" id="PF00015">
    <property type="entry name" value="MCPsignal"/>
    <property type="match status" value="1"/>
</dbReference>
<dbReference type="InterPro" id="IPR003660">
    <property type="entry name" value="HAMP_dom"/>
</dbReference>
<dbReference type="InterPro" id="IPR004090">
    <property type="entry name" value="Chemotax_Me-accpt_rcpt"/>
</dbReference>
<keyword evidence="5" id="KW-1133">Transmembrane helix</keyword>